<dbReference type="AlphaFoldDB" id="A0A2S0L385"/>
<feature type="compositionally biased region" description="Low complexity" evidence="1">
    <location>
        <begin position="750"/>
        <end position="759"/>
    </location>
</feature>
<feature type="signal peptide" evidence="3">
    <location>
        <begin position="1"/>
        <end position="29"/>
    </location>
</feature>
<organism evidence="4 5">
    <name type="scientific">Mogibacterium diversum</name>
    <dbReference type="NCBI Taxonomy" id="114527"/>
    <lineage>
        <taxon>Bacteria</taxon>
        <taxon>Bacillati</taxon>
        <taxon>Bacillota</taxon>
        <taxon>Clostridia</taxon>
        <taxon>Peptostreptococcales</taxon>
        <taxon>Anaerovoracaceae</taxon>
        <taxon>Mogibacterium</taxon>
    </lineage>
</organism>
<evidence type="ECO:0000313" key="4">
    <source>
        <dbReference type="EMBL" id="AVM47756.1"/>
    </source>
</evidence>
<evidence type="ECO:0000313" key="5">
    <source>
        <dbReference type="Proteomes" id="UP000237883"/>
    </source>
</evidence>
<gene>
    <name evidence="4" type="ORF">C5Q96_02345</name>
</gene>
<dbReference type="OrthoDB" id="2077842at2"/>
<proteinExistence type="predicted"/>
<dbReference type="KEGG" id="mdv:C5Q96_02345"/>
<keyword evidence="3" id="KW-0732">Signal</keyword>
<reference evidence="5" key="1">
    <citation type="submission" date="2018-02" db="EMBL/GenBank/DDBJ databases">
        <authorList>
            <person name="Holder M.E."/>
            <person name="Ajami N.J."/>
            <person name="Petrosino J.F."/>
        </authorList>
    </citation>
    <scope>NUCLEOTIDE SEQUENCE [LARGE SCALE GENOMIC DNA]</scope>
    <source>
        <strain evidence="5">CCUG 47132</strain>
    </source>
</reference>
<feature type="compositionally biased region" description="Low complexity" evidence="1">
    <location>
        <begin position="144"/>
        <end position="178"/>
    </location>
</feature>
<accession>A0A2S0L385</accession>
<name>A0A2S0L385_9FIRM</name>
<sequence>MKKNWSKKLLTAALTSSMLFSMGAANSFAVTGDQVAKDKVYTGSGRVTEDPHSIWSGYDISLKMEVKDGVIKSIECTPAANMDRMNRGYVDLTRMQLGTLVGKPATLSSVNGLVDSNTGATYSLKGAKRIAVKMMQDAEAKESGTTPVNPGNNENPNPNPNPGNNNPTPGNNTDPKTGIDAIADNDYIYGKINLAYADFYYGELNNIRNGIQSMDLNAEDKAASMRGAGQYDAVTSATKVKSKRFPTTYFEEKENGVEILGIKDANVAIRKSLYVEAMKAIKEGKSSNNPLLNLVKNFKANEDPAAASYEYKVLNGDGTLSATTTQEVLDPDAKVTVETGRAWGHYLVNVDSKKIPKVDEIEGIIVKTSDGKQYGMEHLENIWLRPNEFSFAVKKGFVEPHGNTVDYKRHEDLQGKRITQIRYLVRDKADLVINTNVLCKTLLDEKYGATINDAEFKDGVTVTSDVKTPQGSNYRIAAIYKGRNTLEQGKDYTVSGNKISIKETDKTGMGTYIVVYEDENFADIEASFNLRSKYHDGEVKLVDNKLTLPEGLSQEDYASSISTVLIDGKRVKGRDLMKAIFNADGTVNFDGKLKGKDGSETPIFKKGAAGIYTIELKSDRHPSVKEMIIAPGTKDVEVKKIDSEHAIKKIFLGYNVAGYNLNDYDYEAYDISLRDGSDNKVQPEAGKKVKVQLELKKVDPEKLVILHDKGNKQLEEIKDFKIIDGKKIEFEADHFSNFFFANKKPANSSAINNASAHRSNQGHVAKATKHGKSTSRVVKTGDSSSVILYSLSILVATMLAAVTVYARRKSNEK</sequence>
<evidence type="ECO:0008006" key="6">
    <source>
        <dbReference type="Google" id="ProtNLM"/>
    </source>
</evidence>
<evidence type="ECO:0000256" key="2">
    <source>
        <dbReference type="SAM" id="Phobius"/>
    </source>
</evidence>
<evidence type="ECO:0000256" key="1">
    <source>
        <dbReference type="SAM" id="MobiDB-lite"/>
    </source>
</evidence>
<dbReference type="Proteomes" id="UP000237883">
    <property type="component" value="Chromosome"/>
</dbReference>
<feature type="chain" id="PRO_5015447631" description="FMN-binding domain-containing protein" evidence="3">
    <location>
        <begin position="30"/>
        <end position="813"/>
    </location>
</feature>
<feature type="region of interest" description="Disordered" evidence="1">
    <location>
        <begin position="750"/>
        <end position="777"/>
    </location>
</feature>
<dbReference type="RefSeq" id="WP_106056838.1">
    <property type="nucleotide sequence ID" value="NZ_CP027228.1"/>
</dbReference>
<keyword evidence="5" id="KW-1185">Reference proteome</keyword>
<feature type="transmembrane region" description="Helical" evidence="2">
    <location>
        <begin position="786"/>
        <end position="806"/>
    </location>
</feature>
<evidence type="ECO:0000256" key="3">
    <source>
        <dbReference type="SAM" id="SignalP"/>
    </source>
</evidence>
<keyword evidence="2" id="KW-1133">Transmembrane helix</keyword>
<dbReference type="EMBL" id="CP027228">
    <property type="protein sequence ID" value="AVM47756.1"/>
    <property type="molecule type" value="Genomic_DNA"/>
</dbReference>
<dbReference type="GeneID" id="78391094"/>
<keyword evidence="2" id="KW-0472">Membrane</keyword>
<protein>
    <recommendedName>
        <fullName evidence="6">FMN-binding domain-containing protein</fullName>
    </recommendedName>
</protein>
<keyword evidence="2" id="KW-0812">Transmembrane</keyword>
<feature type="region of interest" description="Disordered" evidence="1">
    <location>
        <begin position="138"/>
        <end position="178"/>
    </location>
</feature>